<feature type="transmembrane region" description="Helical" evidence="6">
    <location>
        <begin position="122"/>
        <end position="141"/>
    </location>
</feature>
<feature type="transmembrane region" description="Helical" evidence="6">
    <location>
        <begin position="329"/>
        <end position="350"/>
    </location>
</feature>
<feature type="transmembrane region" description="Helical" evidence="6">
    <location>
        <begin position="86"/>
        <end position="110"/>
    </location>
</feature>
<dbReference type="InterPro" id="IPR002797">
    <property type="entry name" value="Polysacc_synth"/>
</dbReference>
<keyword evidence="3 6" id="KW-0812">Transmembrane</keyword>
<gene>
    <name evidence="7" type="ordered locus">SpiGrapes_1578</name>
</gene>
<dbReference type="PANTHER" id="PTHR30250:SF11">
    <property type="entry name" value="O-ANTIGEN TRANSPORTER-RELATED"/>
    <property type="match status" value="1"/>
</dbReference>
<dbReference type="InterPro" id="IPR050833">
    <property type="entry name" value="Poly_Biosynth_Transport"/>
</dbReference>
<evidence type="ECO:0000256" key="1">
    <source>
        <dbReference type="ARBA" id="ARBA00004651"/>
    </source>
</evidence>
<keyword evidence="2" id="KW-1003">Cell membrane</keyword>
<feature type="transmembrane region" description="Helical" evidence="6">
    <location>
        <begin position="448"/>
        <end position="465"/>
    </location>
</feature>
<feature type="transmembrane region" description="Helical" evidence="6">
    <location>
        <begin position="362"/>
        <end position="381"/>
    </location>
</feature>
<dbReference type="RefSeq" id="WP_014270233.1">
    <property type="nucleotide sequence ID" value="NC_016633.1"/>
</dbReference>
<feature type="transmembrane region" description="Helical" evidence="6">
    <location>
        <begin position="153"/>
        <end position="176"/>
    </location>
</feature>
<reference evidence="7 8" key="1">
    <citation type="submission" date="2011-11" db="EMBL/GenBank/DDBJ databases">
        <title>Complete sequence of Spirochaeta sp. grapes.</title>
        <authorList>
            <consortium name="US DOE Joint Genome Institute"/>
            <person name="Lucas S."/>
            <person name="Han J."/>
            <person name="Lapidus A."/>
            <person name="Cheng J.-F."/>
            <person name="Goodwin L."/>
            <person name="Pitluck S."/>
            <person name="Peters L."/>
            <person name="Ovchinnikova G."/>
            <person name="Munk A.C."/>
            <person name="Detter J.C."/>
            <person name="Han C."/>
            <person name="Tapia R."/>
            <person name="Land M."/>
            <person name="Hauser L."/>
            <person name="Kyrpides N."/>
            <person name="Ivanova N."/>
            <person name="Pagani I."/>
            <person name="Ritalahtilisa K."/>
            <person name="Loeffler F."/>
            <person name="Woyke T."/>
        </authorList>
    </citation>
    <scope>NUCLEOTIDE SEQUENCE [LARGE SCALE GENOMIC DNA]</scope>
    <source>
        <strain evidence="8">ATCC BAA-1885 / DSM 22778 / Grapes</strain>
    </source>
</reference>
<evidence type="ECO:0000256" key="4">
    <source>
        <dbReference type="ARBA" id="ARBA00022989"/>
    </source>
</evidence>
<feature type="transmembrane region" description="Helical" evidence="6">
    <location>
        <begin position="300"/>
        <end position="323"/>
    </location>
</feature>
<dbReference type="PANTHER" id="PTHR30250">
    <property type="entry name" value="PST FAMILY PREDICTED COLANIC ACID TRANSPORTER"/>
    <property type="match status" value="1"/>
</dbReference>
<dbReference type="KEGG" id="sgp:SpiGrapes_1578"/>
<name>G8QW87_SPHPG</name>
<evidence type="ECO:0000256" key="2">
    <source>
        <dbReference type="ARBA" id="ARBA00022475"/>
    </source>
</evidence>
<keyword evidence="4 6" id="KW-1133">Transmembrane helix</keyword>
<dbReference type="Pfam" id="PF01943">
    <property type="entry name" value="Polysacc_synt"/>
    <property type="match status" value="1"/>
</dbReference>
<evidence type="ECO:0000256" key="3">
    <source>
        <dbReference type="ARBA" id="ARBA00022692"/>
    </source>
</evidence>
<dbReference type="GO" id="GO:0005886">
    <property type="term" value="C:plasma membrane"/>
    <property type="evidence" value="ECO:0007669"/>
    <property type="project" value="UniProtKB-SubCell"/>
</dbReference>
<dbReference type="EMBL" id="CP003155">
    <property type="protein sequence ID" value="AEV29385.1"/>
    <property type="molecule type" value="Genomic_DNA"/>
</dbReference>
<evidence type="ECO:0000313" key="7">
    <source>
        <dbReference type="EMBL" id="AEV29385.1"/>
    </source>
</evidence>
<dbReference type="AlphaFoldDB" id="G8QW87"/>
<feature type="transmembrane region" description="Helical" evidence="6">
    <location>
        <begin position="182"/>
        <end position="203"/>
    </location>
</feature>
<proteinExistence type="predicted"/>
<dbReference type="Proteomes" id="UP000005632">
    <property type="component" value="Chromosome"/>
</dbReference>
<dbReference type="OrthoDB" id="49404at2"/>
<keyword evidence="8" id="KW-1185">Reference proteome</keyword>
<dbReference type="HOGENOM" id="CLU_022017_7_1_12"/>
<sequence length="475" mass="54165">MRNKTNKISELPEGVKASGALFLATILTTGIAYITTPVFTRLLSPNDFGKVSLFIAYQMTFGILAMFCLSYGVFNNGMLDFQGDRDGYSFSMLILSNGITILFSALVIPFLPAIKRFTGFDIPLLLLMVGIFLLQPAYNFWTARQRYELKYKVSAVFMILCAILSPVVSILCIIYLTGNPLYARLFGAQVPLLILYLGFYLLLAIRAKGKVQTRYWKYAIGFNLPLLPHYLSTYMLNSSDKIMISYLINDSSTAYYSVAYAVASLVLLIWTAANSSLLPFTYEHCKAKDYLPIAKVTNKVLSVFFVGCIFIIFLAPEVIAVMATTEYRQAIYVIPPIVGGVFFQAQYYMYANIIYFYKKPKYLMYVSVTTMLLNVMLNYFYIRRYGYLAAGYTTLACYMFQALFDYFALLKVVKEKIYDMRYLAYLSAAMFVFAIFGNRLYALFVVRYALLAILSIGILVKRKLILDWMFFNKKG</sequence>
<dbReference type="eggNOG" id="COG2244">
    <property type="taxonomic scope" value="Bacteria"/>
</dbReference>
<feature type="transmembrane region" description="Helical" evidence="6">
    <location>
        <begin position="387"/>
        <end position="410"/>
    </location>
</feature>
<protein>
    <submittedName>
        <fullName evidence="7">Membrane protein involved in the export of O-antigen and teichoic acid</fullName>
    </submittedName>
</protein>
<feature type="transmembrane region" description="Helical" evidence="6">
    <location>
        <begin position="422"/>
        <end position="442"/>
    </location>
</feature>
<feature type="transmembrane region" description="Helical" evidence="6">
    <location>
        <begin position="255"/>
        <end position="280"/>
    </location>
</feature>
<comment type="subcellular location">
    <subcellularLocation>
        <location evidence="1">Cell membrane</location>
        <topology evidence="1">Multi-pass membrane protein</topology>
    </subcellularLocation>
</comment>
<evidence type="ECO:0000256" key="6">
    <source>
        <dbReference type="SAM" id="Phobius"/>
    </source>
</evidence>
<accession>G8QW87</accession>
<dbReference type="STRING" id="158190.SpiGrapes_1578"/>
<feature type="transmembrane region" description="Helical" evidence="6">
    <location>
        <begin position="20"/>
        <end position="39"/>
    </location>
</feature>
<keyword evidence="5 6" id="KW-0472">Membrane</keyword>
<feature type="transmembrane region" description="Helical" evidence="6">
    <location>
        <begin position="51"/>
        <end position="74"/>
    </location>
</feature>
<evidence type="ECO:0000313" key="8">
    <source>
        <dbReference type="Proteomes" id="UP000005632"/>
    </source>
</evidence>
<feature type="transmembrane region" description="Helical" evidence="6">
    <location>
        <begin position="215"/>
        <end position="235"/>
    </location>
</feature>
<organism evidence="7 8">
    <name type="scientific">Sphaerochaeta pleomorpha (strain ATCC BAA-1885 / DSM 22778 / Grapes)</name>
    <dbReference type="NCBI Taxonomy" id="158190"/>
    <lineage>
        <taxon>Bacteria</taxon>
        <taxon>Pseudomonadati</taxon>
        <taxon>Spirochaetota</taxon>
        <taxon>Spirochaetia</taxon>
        <taxon>Spirochaetales</taxon>
        <taxon>Sphaerochaetaceae</taxon>
        <taxon>Sphaerochaeta</taxon>
    </lineage>
</organism>
<evidence type="ECO:0000256" key="5">
    <source>
        <dbReference type="ARBA" id="ARBA00023136"/>
    </source>
</evidence>